<evidence type="ECO:0000256" key="1">
    <source>
        <dbReference type="ARBA" id="ARBA00004141"/>
    </source>
</evidence>
<dbReference type="PROSITE" id="PS50261">
    <property type="entry name" value="G_PROTEIN_RECEP_F2_4"/>
    <property type="match status" value="1"/>
</dbReference>
<organism evidence="7 8">
    <name type="scientific">Polypedilum vanderplanki</name>
    <name type="common">Sleeping chironomid midge</name>
    <dbReference type="NCBI Taxonomy" id="319348"/>
    <lineage>
        <taxon>Eukaryota</taxon>
        <taxon>Metazoa</taxon>
        <taxon>Ecdysozoa</taxon>
        <taxon>Arthropoda</taxon>
        <taxon>Hexapoda</taxon>
        <taxon>Insecta</taxon>
        <taxon>Pterygota</taxon>
        <taxon>Neoptera</taxon>
        <taxon>Endopterygota</taxon>
        <taxon>Diptera</taxon>
        <taxon>Nematocera</taxon>
        <taxon>Chironomoidea</taxon>
        <taxon>Chironomidae</taxon>
        <taxon>Chironominae</taxon>
        <taxon>Polypedilum</taxon>
        <taxon>Polypedilum</taxon>
    </lineage>
</organism>
<dbReference type="EMBL" id="JADBJN010000001">
    <property type="protein sequence ID" value="KAG5681355.1"/>
    <property type="molecule type" value="Genomic_DNA"/>
</dbReference>
<dbReference type="GO" id="GO:0007166">
    <property type="term" value="P:cell surface receptor signaling pathway"/>
    <property type="evidence" value="ECO:0007669"/>
    <property type="project" value="InterPro"/>
</dbReference>
<feature type="transmembrane region" description="Helical" evidence="5">
    <location>
        <begin position="305"/>
        <end position="324"/>
    </location>
</feature>
<evidence type="ECO:0000256" key="5">
    <source>
        <dbReference type="SAM" id="Phobius"/>
    </source>
</evidence>
<accession>A0A9J6CHY2</accession>
<comment type="subcellular location">
    <subcellularLocation>
        <location evidence="1">Membrane</location>
        <topology evidence="1">Multi-pass membrane protein</topology>
    </subcellularLocation>
</comment>
<proteinExistence type="predicted"/>
<feature type="transmembrane region" description="Helical" evidence="5">
    <location>
        <begin position="382"/>
        <end position="404"/>
    </location>
</feature>
<feature type="domain" description="G-protein coupled receptors family 2 profile 2" evidence="6">
    <location>
        <begin position="137"/>
        <end position="406"/>
    </location>
</feature>
<sequence length="447" mass="52214">MLIKSIIIFLVSLTVVLIISYFIFEEAIKEIFFPSLEICSEVCVRFCCSGSYFCDDKTNFDVSNISEAIQLRENYRVLKGKPCDQLYEESENWGFLSNGYIYDNYNITYDWNNYCISVNGTNKHMFICAPQEKVDKIKLLYPYFMIASIPFLVITFFVYACIKELRNSHGKSLMAYVFSLTLIYGILSLLSLYDRYFVENYNILCKMMGYTLMTATFMCFFWLNVMCYDIWSTFKGKGIKKDESKFYLYCGFAIGFPIFLASIACILNEFEVLHNDYSTKIGTSSCTVTHDLDDEGEIIRTRQLIYIYAPTIIFIVINTIFYSITAYKIYRVQKETSIVKRGESSRHAKKEKARFLLYLRLFVIMGIPWSIEIFSWYTWNSIILHAASTINCLQGFIIFMMFVWQPKVEKAIERHYTTMSKTVSIISSRRSNATKTESLSFDESKKN</sequence>
<dbReference type="PANTHER" id="PTHR47154:SF2">
    <property type="entry name" value="G-PROTEIN COUPLED RECEPTOR MTH-RELATED"/>
    <property type="match status" value="1"/>
</dbReference>
<feature type="transmembrane region" description="Helical" evidence="5">
    <location>
        <begin position="355"/>
        <end position="376"/>
    </location>
</feature>
<evidence type="ECO:0000256" key="3">
    <source>
        <dbReference type="ARBA" id="ARBA00022989"/>
    </source>
</evidence>
<feature type="transmembrane region" description="Helical" evidence="5">
    <location>
        <begin position="140"/>
        <end position="161"/>
    </location>
</feature>
<keyword evidence="2 5" id="KW-0812">Transmembrane</keyword>
<keyword evidence="3 5" id="KW-1133">Transmembrane helix</keyword>
<dbReference type="CDD" id="cd15039">
    <property type="entry name" value="7tmB3_Methuselah-like"/>
    <property type="match status" value="1"/>
</dbReference>
<dbReference type="InterPro" id="IPR051384">
    <property type="entry name" value="Mth_GPCR"/>
</dbReference>
<protein>
    <recommendedName>
        <fullName evidence="6">G-protein coupled receptors family 2 profile 2 domain-containing protein</fullName>
    </recommendedName>
</protein>
<gene>
    <name evidence="7" type="ORF">PVAND_010799</name>
</gene>
<evidence type="ECO:0000256" key="4">
    <source>
        <dbReference type="ARBA" id="ARBA00023136"/>
    </source>
</evidence>
<keyword evidence="4 5" id="KW-0472">Membrane</keyword>
<evidence type="ECO:0000259" key="6">
    <source>
        <dbReference type="PROSITE" id="PS50261"/>
    </source>
</evidence>
<dbReference type="GO" id="GO:0008528">
    <property type="term" value="F:G protein-coupled peptide receptor activity"/>
    <property type="evidence" value="ECO:0007669"/>
    <property type="project" value="TreeGrafter"/>
</dbReference>
<dbReference type="GO" id="GO:0005886">
    <property type="term" value="C:plasma membrane"/>
    <property type="evidence" value="ECO:0007669"/>
    <property type="project" value="TreeGrafter"/>
</dbReference>
<evidence type="ECO:0000313" key="8">
    <source>
        <dbReference type="Proteomes" id="UP001107558"/>
    </source>
</evidence>
<feature type="transmembrane region" description="Helical" evidence="5">
    <location>
        <begin position="7"/>
        <end position="24"/>
    </location>
</feature>
<dbReference type="InterPro" id="IPR017981">
    <property type="entry name" value="GPCR_2-like_7TM"/>
</dbReference>
<feature type="transmembrane region" description="Helical" evidence="5">
    <location>
        <begin position="173"/>
        <end position="193"/>
    </location>
</feature>
<dbReference type="AlphaFoldDB" id="A0A9J6CHY2"/>
<dbReference type="PANTHER" id="PTHR47154">
    <property type="entry name" value="G-PROTEIN COUPLED RECEPTOR MTH-RELATED"/>
    <property type="match status" value="1"/>
</dbReference>
<name>A0A9J6CHY2_POLVA</name>
<keyword evidence="8" id="KW-1185">Reference proteome</keyword>
<dbReference type="OrthoDB" id="6134459at2759"/>
<feature type="transmembrane region" description="Helical" evidence="5">
    <location>
        <begin position="246"/>
        <end position="270"/>
    </location>
</feature>
<feature type="transmembrane region" description="Helical" evidence="5">
    <location>
        <begin position="213"/>
        <end position="234"/>
    </location>
</feature>
<dbReference type="Proteomes" id="UP001107558">
    <property type="component" value="Chromosome 1"/>
</dbReference>
<dbReference type="Gene3D" id="1.20.1070.10">
    <property type="entry name" value="Rhodopsin 7-helix transmembrane proteins"/>
    <property type="match status" value="1"/>
</dbReference>
<evidence type="ECO:0000313" key="7">
    <source>
        <dbReference type="EMBL" id="KAG5681355.1"/>
    </source>
</evidence>
<evidence type="ECO:0000256" key="2">
    <source>
        <dbReference type="ARBA" id="ARBA00022692"/>
    </source>
</evidence>
<reference evidence="7" key="1">
    <citation type="submission" date="2021-03" db="EMBL/GenBank/DDBJ databases">
        <title>Chromosome level genome of the anhydrobiotic midge Polypedilum vanderplanki.</title>
        <authorList>
            <person name="Yoshida Y."/>
            <person name="Kikawada T."/>
            <person name="Gusev O."/>
        </authorList>
    </citation>
    <scope>NUCLEOTIDE SEQUENCE</scope>
    <source>
        <strain evidence="7">NIAS01</strain>
        <tissue evidence="7">Whole body or cell culture</tissue>
    </source>
</reference>
<comment type="caution">
    <text evidence="7">The sequence shown here is derived from an EMBL/GenBank/DDBJ whole genome shotgun (WGS) entry which is preliminary data.</text>
</comment>